<dbReference type="Proteomes" id="UP000552097">
    <property type="component" value="Unassembled WGS sequence"/>
</dbReference>
<protein>
    <recommendedName>
        <fullName evidence="5">Putative zinc-finger domain-containing protein</fullName>
    </recommendedName>
</protein>
<reference evidence="6 7" key="1">
    <citation type="submission" date="2020-08" db="EMBL/GenBank/DDBJ databases">
        <title>Sequencing the genomes of 1000 actinobacteria strains.</title>
        <authorList>
            <person name="Klenk H.-P."/>
        </authorList>
    </citation>
    <scope>NUCLEOTIDE SEQUENCE [LARGE SCALE GENOMIC DNA]</scope>
    <source>
        <strain evidence="6 7">DSM 45486</strain>
    </source>
</reference>
<keyword evidence="7" id="KW-1185">Reference proteome</keyword>
<accession>A0A7W9M1S8</accession>
<feature type="domain" description="Putative zinc-finger" evidence="5">
    <location>
        <begin position="14"/>
        <end position="38"/>
    </location>
</feature>
<feature type="compositionally biased region" description="Low complexity" evidence="3">
    <location>
        <begin position="133"/>
        <end position="150"/>
    </location>
</feature>
<evidence type="ECO:0000256" key="1">
    <source>
        <dbReference type="ARBA" id="ARBA00023015"/>
    </source>
</evidence>
<comment type="caution">
    <text evidence="6">The sequence shown here is derived from an EMBL/GenBank/DDBJ whole genome shotgun (WGS) entry which is preliminary data.</text>
</comment>
<dbReference type="Gene3D" id="1.10.10.1320">
    <property type="entry name" value="Anti-sigma factor, zinc-finger domain"/>
    <property type="match status" value="1"/>
</dbReference>
<gene>
    <name evidence="6" type="ORF">F4560_003974</name>
</gene>
<keyword evidence="4" id="KW-0812">Transmembrane</keyword>
<dbReference type="InterPro" id="IPR041916">
    <property type="entry name" value="Anti_sigma_zinc_sf"/>
</dbReference>
<feature type="transmembrane region" description="Helical" evidence="4">
    <location>
        <begin position="93"/>
        <end position="114"/>
    </location>
</feature>
<name>A0A7W9M1S8_9PSEU</name>
<dbReference type="Pfam" id="PF13490">
    <property type="entry name" value="zf-HC2"/>
    <property type="match status" value="1"/>
</dbReference>
<evidence type="ECO:0000256" key="3">
    <source>
        <dbReference type="SAM" id="MobiDB-lite"/>
    </source>
</evidence>
<dbReference type="EMBL" id="JACHMO010000001">
    <property type="protein sequence ID" value="MBB5804206.1"/>
    <property type="molecule type" value="Genomic_DNA"/>
</dbReference>
<proteinExistence type="predicted"/>
<evidence type="ECO:0000313" key="7">
    <source>
        <dbReference type="Proteomes" id="UP000552097"/>
    </source>
</evidence>
<dbReference type="AlphaFoldDB" id="A0A7W9M1S8"/>
<evidence type="ECO:0000259" key="5">
    <source>
        <dbReference type="Pfam" id="PF13490"/>
    </source>
</evidence>
<feature type="region of interest" description="Disordered" evidence="3">
    <location>
        <begin position="115"/>
        <end position="153"/>
    </location>
</feature>
<dbReference type="RefSeq" id="WP_184921960.1">
    <property type="nucleotide sequence ID" value="NZ_JACHMO010000001.1"/>
</dbReference>
<evidence type="ECO:0000313" key="6">
    <source>
        <dbReference type="EMBL" id="MBB5804206.1"/>
    </source>
</evidence>
<sequence length="252" mass="26208">MSSPVDPYRDWGAAYVMGALSPGERREFEGHVPGCQECSGDVASFAGVPGILSAVPRDRALDLLGPAAAEEPPPDLLAGLAVVERVRRRRSRVWLAAALVGAALLGAAGAMTLGPAGRHTSADPDPSPSSVRDVTTSPTAVTTSPTAPDVIMSQTLPSPVTASVQLLDEPWGTRIEVLCSYRVPSDGPRPPVFAYALHVLVSGGTSVRVATWTAGPGSTTRPIATTELQRSDITGVEIRLLPDDLVILSVGF</sequence>
<keyword evidence="4" id="KW-0472">Membrane</keyword>
<organism evidence="6 7">
    <name type="scientific">Saccharothrix ecbatanensis</name>
    <dbReference type="NCBI Taxonomy" id="1105145"/>
    <lineage>
        <taxon>Bacteria</taxon>
        <taxon>Bacillati</taxon>
        <taxon>Actinomycetota</taxon>
        <taxon>Actinomycetes</taxon>
        <taxon>Pseudonocardiales</taxon>
        <taxon>Pseudonocardiaceae</taxon>
        <taxon>Saccharothrix</taxon>
    </lineage>
</organism>
<evidence type="ECO:0000256" key="4">
    <source>
        <dbReference type="SAM" id="Phobius"/>
    </source>
</evidence>
<keyword evidence="1" id="KW-0805">Transcription regulation</keyword>
<dbReference type="InterPro" id="IPR027383">
    <property type="entry name" value="Znf_put"/>
</dbReference>
<evidence type="ECO:0000256" key="2">
    <source>
        <dbReference type="ARBA" id="ARBA00023163"/>
    </source>
</evidence>
<keyword evidence="4" id="KW-1133">Transmembrane helix</keyword>
<keyword evidence="2" id="KW-0804">Transcription</keyword>